<dbReference type="PANTHER" id="PTHR11528">
    <property type="entry name" value="HEAT SHOCK PROTEIN 90 FAMILY MEMBER"/>
    <property type="match status" value="1"/>
</dbReference>
<name>A0A1L7CGY5_9CORY</name>
<evidence type="ECO:0000313" key="6">
    <source>
        <dbReference type="EMBL" id="APT85107.1"/>
    </source>
</evidence>
<dbReference type="OrthoDB" id="9802640at2"/>
<dbReference type="PIRSF" id="PIRSF002583">
    <property type="entry name" value="Hsp90"/>
    <property type="match status" value="1"/>
</dbReference>
<reference evidence="6 7" key="1">
    <citation type="submission" date="2014-08" db="EMBL/GenBank/DDBJ databases">
        <title>Complete genome sequence of Corynebacterium aquilae S-613T(T) (=DSM 44791(T)), isolated from the choana of a healthy golden eagle.</title>
        <authorList>
            <person name="Ruckert C."/>
            <person name="Albersmeier A."/>
            <person name="Winkler A."/>
            <person name="Kalinowski J."/>
        </authorList>
    </citation>
    <scope>NUCLEOTIDE SEQUENCE [LARGE SCALE GENOMIC DNA]</scope>
    <source>
        <strain evidence="6 7">S-613</strain>
    </source>
</reference>
<keyword evidence="2 5" id="KW-0547">Nucleotide-binding</keyword>
<dbReference type="Gene3D" id="3.30.230.80">
    <property type="match status" value="1"/>
</dbReference>
<accession>A0A1L7CGY5</accession>
<dbReference type="SUPFAM" id="SSF54211">
    <property type="entry name" value="Ribosomal protein S5 domain 2-like"/>
    <property type="match status" value="1"/>
</dbReference>
<dbReference type="KEGG" id="caqu:CAQU_08530"/>
<feature type="binding site" evidence="5">
    <location>
        <position position="33"/>
    </location>
    <ligand>
        <name>ATP</name>
        <dbReference type="ChEBI" id="CHEBI:30616"/>
    </ligand>
</feature>
<evidence type="ECO:0000256" key="3">
    <source>
        <dbReference type="ARBA" id="ARBA00022840"/>
    </source>
</evidence>
<dbReference type="GO" id="GO:0140662">
    <property type="term" value="F:ATP-dependent protein folding chaperone"/>
    <property type="evidence" value="ECO:0007669"/>
    <property type="project" value="InterPro"/>
</dbReference>
<proteinExistence type="inferred from homology"/>
<dbReference type="GO" id="GO:0016887">
    <property type="term" value="F:ATP hydrolysis activity"/>
    <property type="evidence" value="ECO:0007669"/>
    <property type="project" value="InterPro"/>
</dbReference>
<dbReference type="GO" id="GO:0005524">
    <property type="term" value="F:ATP binding"/>
    <property type="evidence" value="ECO:0007669"/>
    <property type="project" value="UniProtKB-KW"/>
</dbReference>
<comment type="similarity">
    <text evidence="1">Belongs to the heat shock protein 90 family.</text>
</comment>
<dbReference type="Proteomes" id="UP000185478">
    <property type="component" value="Chromosome"/>
</dbReference>
<dbReference type="RefSeq" id="WP_075726843.1">
    <property type="nucleotide sequence ID" value="NZ_CP009245.1"/>
</dbReference>
<dbReference type="GO" id="GO:0051082">
    <property type="term" value="F:unfolded protein binding"/>
    <property type="evidence" value="ECO:0007669"/>
    <property type="project" value="InterPro"/>
</dbReference>
<dbReference type="SUPFAM" id="SSF55874">
    <property type="entry name" value="ATPase domain of HSP90 chaperone/DNA topoisomerase II/histidine kinase"/>
    <property type="match status" value="1"/>
</dbReference>
<dbReference type="Pfam" id="PF00183">
    <property type="entry name" value="HSP90"/>
    <property type="match status" value="1"/>
</dbReference>
<feature type="binding site" evidence="5">
    <location>
        <position position="164"/>
    </location>
    <ligand>
        <name>ATP</name>
        <dbReference type="ChEBI" id="CHEBI:30616"/>
    </ligand>
</feature>
<evidence type="ECO:0008006" key="8">
    <source>
        <dbReference type="Google" id="ProtNLM"/>
    </source>
</evidence>
<evidence type="ECO:0000313" key="7">
    <source>
        <dbReference type="Proteomes" id="UP000185478"/>
    </source>
</evidence>
<dbReference type="Pfam" id="PF13589">
    <property type="entry name" value="HATPase_c_3"/>
    <property type="match status" value="1"/>
</dbReference>
<dbReference type="InterPro" id="IPR001404">
    <property type="entry name" value="Hsp90_fam"/>
</dbReference>
<keyword evidence="3 5" id="KW-0067">ATP-binding</keyword>
<evidence type="ECO:0000256" key="5">
    <source>
        <dbReference type="PIRSR" id="PIRSR002583-1"/>
    </source>
</evidence>
<dbReference type="Gene3D" id="3.30.565.10">
    <property type="entry name" value="Histidine kinase-like ATPase, C-terminal domain"/>
    <property type="match status" value="1"/>
</dbReference>
<dbReference type="InterPro" id="IPR020568">
    <property type="entry name" value="Ribosomal_Su5_D2-typ_SF"/>
</dbReference>
<feature type="binding site" evidence="5">
    <location>
        <position position="37"/>
    </location>
    <ligand>
        <name>ATP</name>
        <dbReference type="ChEBI" id="CHEBI:30616"/>
    </ligand>
</feature>
<sequence>MTTPVHNFQVDLAGIVELLSTNLYSGPTVFVRELLQNGLDAITARQDIDPDCPTRMRFILGETTLTIIDTGIGLTLEDAEQLLSTIGASSKKDEWGMARQDFLGQFGIGLLSCFMVSSTIEVYSRSARTPNPDTIVWSGHAGGTWSVRQAAADTAPTQLPEAGTAVVLTLRPGDRLNTIGVLGRLIEHYGRYLPLDVTVERASDSFTSSQLCRQPAPFEMRSRERDAWCASNFGFNPLDSFTVDVPAAGLVGVAYIVDGGVAPGSIQNHRVYLRRMLLGDNITNLLPPWAYFVRLVIDSDQLKPTASREQLFDDELLADTREALGAQIRDWLNTLADSNPEKFSRFAAAHIQGLKSLAIADRDTRDLIARTVPFSTTVGSKTLDAIIEEYGAVRYCPNDTQFRTIEPVAAANGLCIINAGYAFDEQLLGQYALDRPQARISALDIEEIIGVLDPLDIADEAALLPLKALAERALAGQNITVEIRSFEPTTLPVLFLPDADIAGRVISTQSKDTASGPFAGLVDAMDKARSATSASRGRGMLVFNAHATIVYELAGKISDEEIVFSAIRGFYVQALLAGRHPMNAQARSWSTSVFSTLIARCLST</sequence>
<evidence type="ECO:0000256" key="1">
    <source>
        <dbReference type="ARBA" id="ARBA00008239"/>
    </source>
</evidence>
<dbReference type="EMBL" id="CP009245">
    <property type="protein sequence ID" value="APT85107.1"/>
    <property type="molecule type" value="Genomic_DNA"/>
</dbReference>
<dbReference type="STRING" id="1431546.CAQU_08530"/>
<dbReference type="NCBIfam" id="NF010683">
    <property type="entry name" value="PRK14083.1"/>
    <property type="match status" value="1"/>
</dbReference>
<gene>
    <name evidence="6" type="ORF">CAQU_08530</name>
</gene>
<dbReference type="AlphaFoldDB" id="A0A1L7CGY5"/>
<protein>
    <recommendedName>
        <fullName evidence="8">Molecular chaperone Hsp90</fullName>
    </recommendedName>
</protein>
<evidence type="ECO:0000256" key="4">
    <source>
        <dbReference type="ARBA" id="ARBA00023186"/>
    </source>
</evidence>
<keyword evidence="7" id="KW-1185">Reference proteome</keyword>
<keyword evidence="4" id="KW-0143">Chaperone</keyword>
<evidence type="ECO:0000256" key="2">
    <source>
        <dbReference type="ARBA" id="ARBA00022741"/>
    </source>
</evidence>
<feature type="binding site" evidence="5">
    <location>
        <position position="69"/>
    </location>
    <ligand>
        <name>ATP</name>
        <dbReference type="ChEBI" id="CHEBI:30616"/>
    </ligand>
</feature>
<organism evidence="6 7">
    <name type="scientific">Corynebacterium aquilae DSM 44791</name>
    <dbReference type="NCBI Taxonomy" id="1431546"/>
    <lineage>
        <taxon>Bacteria</taxon>
        <taxon>Bacillati</taxon>
        <taxon>Actinomycetota</taxon>
        <taxon>Actinomycetes</taxon>
        <taxon>Mycobacteriales</taxon>
        <taxon>Corynebacteriaceae</taxon>
        <taxon>Corynebacterium</taxon>
    </lineage>
</organism>
<dbReference type="InterPro" id="IPR036890">
    <property type="entry name" value="HATPase_C_sf"/>
</dbReference>